<feature type="signal peptide" evidence="1">
    <location>
        <begin position="1"/>
        <end position="22"/>
    </location>
</feature>
<reference evidence="2" key="1">
    <citation type="submission" date="2022-08" db="UniProtKB">
        <authorList>
            <consortium name="EnsemblMetazoa"/>
        </authorList>
    </citation>
    <scope>IDENTIFICATION</scope>
    <source>
        <strain evidence="2">05x7-T-G4-1.051#20</strain>
    </source>
</reference>
<feature type="chain" id="PRO_5036452506" evidence="1">
    <location>
        <begin position="23"/>
        <end position="241"/>
    </location>
</feature>
<evidence type="ECO:0000313" key="3">
    <source>
        <dbReference type="Proteomes" id="UP000005408"/>
    </source>
</evidence>
<name>A0A8W8NPX2_MAGGI</name>
<dbReference type="AlphaFoldDB" id="A0A8W8NPX2"/>
<dbReference type="Proteomes" id="UP000005408">
    <property type="component" value="Unassembled WGS sequence"/>
</dbReference>
<protein>
    <submittedName>
        <fullName evidence="2">Uncharacterized protein</fullName>
    </submittedName>
</protein>
<keyword evidence="3" id="KW-1185">Reference proteome</keyword>
<evidence type="ECO:0000313" key="2">
    <source>
        <dbReference type="EnsemblMetazoa" id="G8627.1:cds"/>
    </source>
</evidence>
<accession>A0A8W8NPX2</accession>
<proteinExistence type="predicted"/>
<organism evidence="2 3">
    <name type="scientific">Magallana gigas</name>
    <name type="common">Pacific oyster</name>
    <name type="synonym">Crassostrea gigas</name>
    <dbReference type="NCBI Taxonomy" id="29159"/>
    <lineage>
        <taxon>Eukaryota</taxon>
        <taxon>Metazoa</taxon>
        <taxon>Spiralia</taxon>
        <taxon>Lophotrochozoa</taxon>
        <taxon>Mollusca</taxon>
        <taxon>Bivalvia</taxon>
        <taxon>Autobranchia</taxon>
        <taxon>Pteriomorphia</taxon>
        <taxon>Ostreida</taxon>
        <taxon>Ostreoidea</taxon>
        <taxon>Ostreidae</taxon>
        <taxon>Magallana</taxon>
    </lineage>
</organism>
<dbReference type="EnsemblMetazoa" id="G8627.1">
    <property type="protein sequence ID" value="G8627.1:cds"/>
    <property type="gene ID" value="G8627"/>
</dbReference>
<sequence>MRTLQLCLSIYVVIVLCSGCDALNTTTVRSGKSTIGPVFVTVTEKPNQSDQRQVLIRFYGPPDTVLIVNEQKLNKVPDSDGEFVSEVDLEDPVEFYLHVRLSSKATSEWLWINIIQDIGYYEIHPSCNLDVTSFDVGEITTYTIVVSECPGKPSGSLIDELYKNGERIYSKEYLIKEETQEYMQKSVTTVSFNRSRMMNDNVELSLWFGLYHVSQDNLTPDFYRAYIIADHSNFLGANLER</sequence>
<evidence type="ECO:0000256" key="1">
    <source>
        <dbReference type="SAM" id="SignalP"/>
    </source>
</evidence>
<keyword evidence="1" id="KW-0732">Signal</keyword>